<keyword evidence="1" id="KW-0479">Metal-binding</keyword>
<keyword evidence="3" id="KW-0472">Membrane</keyword>
<feature type="transmembrane region" description="Helical" evidence="3">
    <location>
        <begin position="6"/>
        <end position="26"/>
    </location>
</feature>
<evidence type="ECO:0000256" key="3">
    <source>
        <dbReference type="SAM" id="Phobius"/>
    </source>
</evidence>
<dbReference type="PANTHER" id="PTHR10587:SF133">
    <property type="entry name" value="CHITIN DEACETYLASE 1-RELATED"/>
    <property type="match status" value="1"/>
</dbReference>
<keyword evidence="6" id="KW-1185">Reference proteome</keyword>
<dbReference type="InterPro" id="IPR040802">
    <property type="entry name" value="PgdA_N"/>
</dbReference>
<dbReference type="PROSITE" id="PS51677">
    <property type="entry name" value="NODB"/>
    <property type="match status" value="1"/>
</dbReference>
<evidence type="ECO:0000313" key="5">
    <source>
        <dbReference type="EMBL" id="AYF94715.1"/>
    </source>
</evidence>
<sequence>MKNSYLKMFILVLLNLLFIGGIYLAYQKIEEARAIKNYNQQLSKVIQEEAAVEKDKDTSLQKGMVGQSYVAAYYPKNNEEPIAVVKERILADVGSLPQEEKKNQQAKELLFYHTERSEDPFVGVHPYQVKKTQYKWKNGKFIKEGIDKLPLLYLTDEGTVFQFSQLFTDANLAKETLLTELRAQLVFLQLGEDRIEELMQTVSASDMASWQFTYNKGVLSITLSVDIEGMETFDVPLSKLYDVIDSARLNPEDLQSYEAYQTQRHAKMVALTFDDGPDPTTTPQALDILNKYHVKATFFMLGKNVSAYPEVAKRVRQEGHEIGIHTWNHPVLTKLPLESAQKEIMDTKEVIQKVTGVQTKITRPPYGSINSAIQYAVDQAFIMWDVDTLDWKTHNTQAILAEVKKQVKPGSIILMHDIHQTSINALPAVIEYLQSQGYTIVTVDELLDHQVESHRLYYNRN</sequence>
<dbReference type="PANTHER" id="PTHR10587">
    <property type="entry name" value="GLYCOSYL TRANSFERASE-RELATED"/>
    <property type="match status" value="1"/>
</dbReference>
<name>A0ABM6ZBB1_9STRE</name>
<organism evidence="5 6">
    <name type="scientific">Streptococcus koreensis</name>
    <dbReference type="NCBI Taxonomy" id="2382163"/>
    <lineage>
        <taxon>Bacteria</taxon>
        <taxon>Bacillati</taxon>
        <taxon>Bacillota</taxon>
        <taxon>Bacilli</taxon>
        <taxon>Lactobacillales</taxon>
        <taxon>Streptococcaceae</taxon>
        <taxon>Streptococcus</taxon>
    </lineage>
</organism>
<dbReference type="EMBL" id="CP032620">
    <property type="protein sequence ID" value="AYF94715.1"/>
    <property type="molecule type" value="Genomic_DNA"/>
</dbReference>
<evidence type="ECO:0000259" key="4">
    <source>
        <dbReference type="PROSITE" id="PS51677"/>
    </source>
</evidence>
<keyword evidence="3" id="KW-0812">Transmembrane</keyword>
<evidence type="ECO:0000313" key="6">
    <source>
        <dbReference type="Proteomes" id="UP000277293"/>
    </source>
</evidence>
<dbReference type="Gene3D" id="3.20.20.370">
    <property type="entry name" value="Glycoside hydrolase/deacetylase"/>
    <property type="match status" value="1"/>
</dbReference>
<proteinExistence type="predicted"/>
<dbReference type="Gene3D" id="3.90.640.30">
    <property type="match status" value="1"/>
</dbReference>
<dbReference type="Gene3D" id="3.30.565.50">
    <property type="match status" value="1"/>
</dbReference>
<dbReference type="Pfam" id="PF18627">
    <property type="entry name" value="PgdA_N"/>
    <property type="match status" value="1"/>
</dbReference>
<dbReference type="InterPro" id="IPR050248">
    <property type="entry name" value="Polysacc_deacetylase_ArnD"/>
</dbReference>
<evidence type="ECO:0000256" key="1">
    <source>
        <dbReference type="ARBA" id="ARBA00022723"/>
    </source>
</evidence>
<dbReference type="InterPro" id="IPR011330">
    <property type="entry name" value="Glyco_hydro/deAcase_b/a-brl"/>
</dbReference>
<dbReference type="Pfam" id="PF01522">
    <property type="entry name" value="Polysacc_deac_1"/>
    <property type="match status" value="1"/>
</dbReference>
<feature type="domain" description="NodB homology" evidence="4">
    <location>
        <begin position="267"/>
        <end position="441"/>
    </location>
</feature>
<gene>
    <name evidence="5" type="ORF">D7D50_09025</name>
</gene>
<keyword evidence="2" id="KW-0378">Hydrolase</keyword>
<dbReference type="Proteomes" id="UP000277293">
    <property type="component" value="Chromosome"/>
</dbReference>
<accession>A0ABM6ZBB1</accession>
<dbReference type="InterPro" id="IPR002509">
    <property type="entry name" value="NODB_dom"/>
</dbReference>
<keyword evidence="3" id="KW-1133">Transmembrane helix</keyword>
<evidence type="ECO:0000256" key="2">
    <source>
        <dbReference type="ARBA" id="ARBA00022801"/>
    </source>
</evidence>
<dbReference type="SUPFAM" id="SSF88713">
    <property type="entry name" value="Glycoside hydrolase/deacetylase"/>
    <property type="match status" value="1"/>
</dbReference>
<dbReference type="RefSeq" id="WP_120702077.1">
    <property type="nucleotide sequence ID" value="NZ_CP032620.1"/>
</dbReference>
<protein>
    <submittedName>
        <fullName evidence="5">Peptidoglycan-N-acetylglucosamine deacetylase</fullName>
    </submittedName>
</protein>
<reference evidence="6" key="1">
    <citation type="submission" date="2018-09" db="EMBL/GenBank/DDBJ databases">
        <title>Complete genome sequence of Streptococcus sp. KCOM 2890 (=JS71).</title>
        <authorList>
            <person name="Kook J.-K."/>
            <person name="Park S.-N."/>
            <person name="Lim Y.K."/>
        </authorList>
    </citation>
    <scope>NUCLEOTIDE SEQUENCE [LARGE SCALE GENOMIC DNA]</scope>
    <source>
        <strain evidence="6">JS71</strain>
    </source>
</reference>
<dbReference type="SUPFAM" id="SSF144015">
    <property type="entry name" value="Peptidoglycan deacetylase N-terminal noncatalytic region"/>
    <property type="match status" value="1"/>
</dbReference>